<proteinExistence type="predicted"/>
<keyword evidence="2" id="KW-1185">Reference proteome</keyword>
<evidence type="ECO:0008006" key="3">
    <source>
        <dbReference type="Google" id="ProtNLM"/>
    </source>
</evidence>
<gene>
    <name evidence="1" type="ORF">ACFPN9_26185</name>
</gene>
<accession>A0ABW0PA58</accession>
<dbReference type="RefSeq" id="WP_377817901.1">
    <property type="nucleotide sequence ID" value="NZ_JBHSLU010000113.1"/>
</dbReference>
<reference evidence="2" key="1">
    <citation type="journal article" date="2019" name="Int. J. Syst. Evol. Microbiol.">
        <title>The Global Catalogue of Microorganisms (GCM) 10K type strain sequencing project: providing services to taxonomists for standard genome sequencing and annotation.</title>
        <authorList>
            <consortium name="The Broad Institute Genomics Platform"/>
            <consortium name="The Broad Institute Genome Sequencing Center for Infectious Disease"/>
            <person name="Wu L."/>
            <person name="Ma J."/>
        </authorList>
    </citation>
    <scope>NUCLEOTIDE SEQUENCE [LARGE SCALE GENOMIC DNA]</scope>
    <source>
        <strain evidence="2">CCUG 43117</strain>
    </source>
</reference>
<sequence>MPTAFNAAIATGSSYAIPAGKTAEFHAFPVLASRANVNASLAIGAVQIAIITDADPIGPLHANAGDVVSWTGANGAALSGTLTDVA</sequence>
<dbReference type="EMBL" id="JBHSLU010000113">
    <property type="protein sequence ID" value="MFC5508729.1"/>
    <property type="molecule type" value="Genomic_DNA"/>
</dbReference>
<name>A0ABW0PA58_9HYPH</name>
<evidence type="ECO:0000313" key="1">
    <source>
        <dbReference type="EMBL" id="MFC5508729.1"/>
    </source>
</evidence>
<dbReference type="Proteomes" id="UP001596060">
    <property type="component" value="Unassembled WGS sequence"/>
</dbReference>
<comment type="caution">
    <text evidence="1">The sequence shown here is derived from an EMBL/GenBank/DDBJ whole genome shotgun (WGS) entry which is preliminary data.</text>
</comment>
<protein>
    <recommendedName>
        <fullName evidence="3">DUF2190 family protein</fullName>
    </recommendedName>
</protein>
<organism evidence="1 2">
    <name type="scientific">Bosea massiliensis</name>
    <dbReference type="NCBI Taxonomy" id="151419"/>
    <lineage>
        <taxon>Bacteria</taxon>
        <taxon>Pseudomonadati</taxon>
        <taxon>Pseudomonadota</taxon>
        <taxon>Alphaproteobacteria</taxon>
        <taxon>Hyphomicrobiales</taxon>
        <taxon>Boseaceae</taxon>
        <taxon>Bosea</taxon>
    </lineage>
</organism>
<evidence type="ECO:0000313" key="2">
    <source>
        <dbReference type="Proteomes" id="UP001596060"/>
    </source>
</evidence>